<evidence type="ECO:0000313" key="4">
    <source>
        <dbReference type="Proteomes" id="UP000732105"/>
    </source>
</evidence>
<gene>
    <name evidence="3" type="ORF">ELS83_00980</name>
</gene>
<dbReference type="InterPro" id="IPR012878">
    <property type="entry name" value="Beta-AFase-like_GH127_cat"/>
</dbReference>
<feature type="domain" description="Non-reducing end beta-L-arabinofuranosidase-like GH127 middle" evidence="2">
    <location>
        <begin position="460"/>
        <end position="544"/>
    </location>
</feature>
<sequence length="659" mass="76291">MKAKAYLLGVALIIFTTACQQSKVKVDTIHGDMKELKTLTLGEIKPNGWIYKQMKTDLEEGYVGHLDELVPDLILEDDIYGKDRLTNKIKSKDVGAIGVGEWTTQILWWNSETQSNWRDGWLRHAYLLENEEYIAKAKQFVDRMISYQDEDGYMGIYAEDLRYNFEGENGELWAQSSLFRILLAYYELTGDKEVFDAVEKAMQFTMSQYPIYQSDPFNVSKPYAGVGHGLTIVDVLDKLHQLTHKEEYRDYAIWLYDDYNKYELSEVDIHLKNLANENYKFKGHGVHTYEHLRALVIASYGSKDNKYMKALDAYLNKLNKYLTPSGAPIGDEFIFERYADASETGYEYCSLQELLDSYSFLLQKSGDLKWADRIEWLFYNAAQGARHPHEHSIAYLKTDNSYTMTGSLHPGKEDVHKDNTRYTYSPTHRKAAVCCVPNAGRIGPYFLSNMWLKSSSGLVKSIYGPSKLNAEINGEKIEIIESTNYPYELESTYQFKLDKPVQFKMTFRKPDWCTEMSVMVNDKIYQGNQIEKEWQNGDVVKLAFKTQVKRHVDLKGESYFTHGPLLYALPLESTEEVTKQFDLDRFRNVSYTNNQQNKIAWKLVNDGNASFQMHENTKDFKNQGRINIELINPENQEKIDVELVPLAGTILRKVTFQNL</sequence>
<organism evidence="3 4">
    <name type="scientific">Marinifilum caeruleilacunae</name>
    <dbReference type="NCBI Taxonomy" id="2499076"/>
    <lineage>
        <taxon>Bacteria</taxon>
        <taxon>Pseudomonadati</taxon>
        <taxon>Bacteroidota</taxon>
        <taxon>Bacteroidia</taxon>
        <taxon>Marinilabiliales</taxon>
        <taxon>Marinifilaceae</taxon>
    </lineage>
</organism>
<dbReference type="GO" id="GO:0016787">
    <property type="term" value="F:hydrolase activity"/>
    <property type="evidence" value="ECO:0007669"/>
    <property type="project" value="UniProtKB-KW"/>
</dbReference>
<feature type="domain" description="Non-reducing end beta-L-arabinofuranosidase-like GH127 catalytic" evidence="1">
    <location>
        <begin position="94"/>
        <end position="442"/>
    </location>
</feature>
<dbReference type="InterPro" id="IPR049046">
    <property type="entry name" value="Beta-AFase-like_GH127_middle"/>
</dbReference>
<dbReference type="RefSeq" id="WP_171593627.1">
    <property type="nucleotide sequence ID" value="NZ_RZNH01000001.1"/>
</dbReference>
<keyword evidence="3" id="KW-0378">Hydrolase</keyword>
<dbReference type="PANTHER" id="PTHR43465">
    <property type="entry name" value="DUF1680 DOMAIN PROTEIN (AFU_ORTHOLOGUE AFUA_1G08910)"/>
    <property type="match status" value="1"/>
</dbReference>
<evidence type="ECO:0000313" key="3">
    <source>
        <dbReference type="EMBL" id="NOU58371.1"/>
    </source>
</evidence>
<dbReference type="SUPFAM" id="SSF48208">
    <property type="entry name" value="Six-hairpin glycosidases"/>
    <property type="match status" value="1"/>
</dbReference>
<dbReference type="InterPro" id="IPR008928">
    <property type="entry name" value="6-hairpin_glycosidase_sf"/>
</dbReference>
<comment type="caution">
    <text evidence="3">The sequence shown here is derived from an EMBL/GenBank/DDBJ whole genome shotgun (WGS) entry which is preliminary data.</text>
</comment>
<name>A0ABX1WQQ5_9BACT</name>
<evidence type="ECO:0000259" key="2">
    <source>
        <dbReference type="Pfam" id="PF20736"/>
    </source>
</evidence>
<dbReference type="EMBL" id="RZNH01000001">
    <property type="protein sequence ID" value="NOU58371.1"/>
    <property type="molecule type" value="Genomic_DNA"/>
</dbReference>
<reference evidence="3 4" key="1">
    <citation type="submission" date="2018-12" db="EMBL/GenBank/DDBJ databases">
        <title>Marinifilum JC070 sp. nov., a marine bacterium isolated from Yongle Blue Hole in the South China Sea.</title>
        <authorList>
            <person name="Fu T."/>
        </authorList>
    </citation>
    <scope>NUCLEOTIDE SEQUENCE [LARGE SCALE GENOMIC DNA]</scope>
    <source>
        <strain evidence="3 4">JC070</strain>
    </source>
</reference>
<dbReference type="Pfam" id="PF07944">
    <property type="entry name" value="Beta-AFase-like_GH127_cat"/>
    <property type="match status" value="1"/>
</dbReference>
<dbReference type="PANTHER" id="PTHR43465:SF2">
    <property type="entry name" value="DUF1680 DOMAIN PROTEIN (AFU_ORTHOLOGUE AFUA_1G08910)"/>
    <property type="match status" value="1"/>
</dbReference>
<dbReference type="Pfam" id="PF20736">
    <property type="entry name" value="Glyco_hydro127M"/>
    <property type="match status" value="1"/>
</dbReference>
<dbReference type="InterPro" id="IPR049174">
    <property type="entry name" value="Beta-AFase-like"/>
</dbReference>
<dbReference type="Proteomes" id="UP000732105">
    <property type="component" value="Unassembled WGS sequence"/>
</dbReference>
<proteinExistence type="predicted"/>
<accession>A0ABX1WQQ5</accession>
<evidence type="ECO:0000259" key="1">
    <source>
        <dbReference type="Pfam" id="PF07944"/>
    </source>
</evidence>
<protein>
    <submittedName>
        <fullName evidence="3">Glycosyl hydrolase</fullName>
    </submittedName>
</protein>
<dbReference type="PROSITE" id="PS51257">
    <property type="entry name" value="PROKAR_LIPOPROTEIN"/>
    <property type="match status" value="1"/>
</dbReference>
<keyword evidence="4" id="KW-1185">Reference proteome</keyword>